<feature type="domain" description="Ams2/SPT21 N-terminal" evidence="1">
    <location>
        <begin position="4"/>
        <end position="83"/>
    </location>
</feature>
<dbReference type="GO" id="GO:0030466">
    <property type="term" value="P:silent mating-type cassette heterochromatin formation"/>
    <property type="evidence" value="ECO:0007669"/>
    <property type="project" value="TreeGrafter"/>
</dbReference>
<reference evidence="2" key="1">
    <citation type="submission" date="2023-06" db="EMBL/GenBank/DDBJ databases">
        <authorList>
            <consortium name="Lawrence Berkeley National Laboratory"/>
            <person name="Ahrendt S."/>
            <person name="Sahu N."/>
            <person name="Indic B."/>
            <person name="Wong-Bajracharya J."/>
            <person name="Merenyi Z."/>
            <person name="Ke H.-M."/>
            <person name="Monk M."/>
            <person name="Kocsube S."/>
            <person name="Drula E."/>
            <person name="Lipzen A."/>
            <person name="Balint B."/>
            <person name="Henrissat B."/>
            <person name="Andreopoulos B."/>
            <person name="Martin F.M."/>
            <person name="Harder C.B."/>
            <person name="Rigling D."/>
            <person name="Ford K.L."/>
            <person name="Foster G.D."/>
            <person name="Pangilinan J."/>
            <person name="Papanicolaou A."/>
            <person name="Barry K."/>
            <person name="LaButti K."/>
            <person name="Viragh M."/>
            <person name="Koriabine M."/>
            <person name="Yan M."/>
            <person name="Riley R."/>
            <person name="Champramary S."/>
            <person name="Plett K.L."/>
            <person name="Tsai I.J."/>
            <person name="Slot J."/>
            <person name="Sipos G."/>
            <person name="Plett J."/>
            <person name="Nagy L.G."/>
            <person name="Grigoriev I.V."/>
        </authorList>
    </citation>
    <scope>NUCLEOTIDE SEQUENCE</scope>
    <source>
        <strain evidence="2">FPL87.14</strain>
    </source>
</reference>
<name>A0AA39N209_9AGAR</name>
<dbReference type="PANTHER" id="PTHR39147:SF1">
    <property type="entry name" value="PROTEIN SPT21"/>
    <property type="match status" value="1"/>
</dbReference>
<keyword evidence="3" id="KW-1185">Reference proteome</keyword>
<dbReference type="GO" id="GO:0000183">
    <property type="term" value="P:rDNA heterochromatin formation"/>
    <property type="evidence" value="ECO:0007669"/>
    <property type="project" value="TreeGrafter"/>
</dbReference>
<comment type="caution">
    <text evidence="2">The sequence shown here is derived from an EMBL/GenBank/DDBJ whole genome shotgun (WGS) entry which is preliminary data.</text>
</comment>
<gene>
    <name evidence="2" type="ORF">EV421DRAFT_427538</name>
</gene>
<dbReference type="Pfam" id="PF25823">
    <property type="entry name" value="Ams2-SPT21_N"/>
    <property type="match status" value="1"/>
</dbReference>
<evidence type="ECO:0000313" key="3">
    <source>
        <dbReference type="Proteomes" id="UP001175226"/>
    </source>
</evidence>
<evidence type="ECO:0000259" key="1">
    <source>
        <dbReference type="Pfam" id="PF25823"/>
    </source>
</evidence>
<evidence type="ECO:0000313" key="2">
    <source>
        <dbReference type="EMBL" id="KAK0454593.1"/>
    </source>
</evidence>
<sequence length="190" mass="20568">MEKRVLRVLYTVNHSPQYILARSPCPVTVSLLRPTDGQHSGGIGYASVSLKSCIETICTTSPELLQSDTRDFSVYVLDPLESESAPEPVNIPSEAEGSKMAEGQARGVAVGLGLMSWALAAEGEEALVNGTLTRTGSGQEALEVVFALRETYSHREGIIPCCLYSLGIRRVLKHRASSRRSTRQLPLPLS</sequence>
<dbReference type="AlphaFoldDB" id="A0AA39N209"/>
<protein>
    <recommendedName>
        <fullName evidence="1">Ams2/SPT21 N-terminal domain-containing protein</fullName>
    </recommendedName>
</protein>
<organism evidence="2 3">
    <name type="scientific">Armillaria borealis</name>
    <dbReference type="NCBI Taxonomy" id="47425"/>
    <lineage>
        <taxon>Eukaryota</taxon>
        <taxon>Fungi</taxon>
        <taxon>Dikarya</taxon>
        <taxon>Basidiomycota</taxon>
        <taxon>Agaricomycotina</taxon>
        <taxon>Agaricomycetes</taxon>
        <taxon>Agaricomycetidae</taxon>
        <taxon>Agaricales</taxon>
        <taxon>Marasmiineae</taxon>
        <taxon>Physalacriaceae</taxon>
        <taxon>Armillaria</taxon>
    </lineage>
</organism>
<accession>A0AA39N209</accession>
<dbReference type="PANTHER" id="PTHR39147">
    <property type="entry name" value="PROTEIN SPT21"/>
    <property type="match status" value="1"/>
</dbReference>
<dbReference type="GO" id="GO:0006357">
    <property type="term" value="P:regulation of transcription by RNA polymerase II"/>
    <property type="evidence" value="ECO:0007669"/>
    <property type="project" value="TreeGrafter"/>
</dbReference>
<dbReference type="Proteomes" id="UP001175226">
    <property type="component" value="Unassembled WGS sequence"/>
</dbReference>
<dbReference type="InterPro" id="IPR042403">
    <property type="entry name" value="Spt21/Ams2"/>
</dbReference>
<dbReference type="EMBL" id="JAUEPT010000002">
    <property type="protein sequence ID" value="KAK0454593.1"/>
    <property type="molecule type" value="Genomic_DNA"/>
</dbReference>
<dbReference type="InterPro" id="IPR057725">
    <property type="entry name" value="Ams2-SPT21_N"/>
</dbReference>
<proteinExistence type="predicted"/>